<dbReference type="InParanoid" id="A0A6I9R1B2"/>
<dbReference type="Proteomes" id="UP000504607">
    <property type="component" value="Chromosome 1"/>
</dbReference>
<dbReference type="GO" id="GO:0009737">
    <property type="term" value="P:response to abscisic acid"/>
    <property type="evidence" value="ECO:0007669"/>
    <property type="project" value="InterPro"/>
</dbReference>
<dbReference type="InterPro" id="IPR044224">
    <property type="entry name" value="KOBITO1-like"/>
</dbReference>
<accession>A0A6I9R1B2</accession>
<protein>
    <submittedName>
        <fullName evidence="3">Glycosyltransferase-like At2g41451</fullName>
    </submittedName>
</protein>
<dbReference type="PANTHER" id="PTHR46701:SF7">
    <property type="entry name" value="GLYCOSYLTRANSFERASE-LIKE KOBITO 1"/>
    <property type="match status" value="1"/>
</dbReference>
<organism evidence="2 3">
    <name type="scientific">Elaeis guineensis var. tenera</name>
    <name type="common">Oil palm</name>
    <dbReference type="NCBI Taxonomy" id="51953"/>
    <lineage>
        <taxon>Eukaryota</taxon>
        <taxon>Viridiplantae</taxon>
        <taxon>Streptophyta</taxon>
        <taxon>Embryophyta</taxon>
        <taxon>Tracheophyta</taxon>
        <taxon>Spermatophyta</taxon>
        <taxon>Magnoliopsida</taxon>
        <taxon>Liliopsida</taxon>
        <taxon>Arecaceae</taxon>
        <taxon>Arecoideae</taxon>
        <taxon>Cocoseae</taxon>
        <taxon>Elaeidinae</taxon>
        <taxon>Elaeis</taxon>
    </lineage>
</organism>
<dbReference type="KEGG" id="egu:105042422"/>
<dbReference type="GO" id="GO:0030244">
    <property type="term" value="P:cellulose biosynthetic process"/>
    <property type="evidence" value="ECO:0007669"/>
    <property type="project" value="InterPro"/>
</dbReference>
<sequence length="526" mass="59019">MAGLNAPHRPSASLASRILLLLTALPLFLASLAFLLQWRGSVDDRASRWTAESQKFPGKENSSDIGSTVPSSTSGNLPLSSSDCVKILGRSSFPSFPYYRGWNLSFESVPHPKISIVSTTSASLEQILPWLFYHKVIGVTQFFLFVEGKAAKPHVSAVLELISGVKLVHRTKHLVEKQAQSRIWNETWLAGFFYKPCNYDLFVKQSLNMEMAIVMAREAGMDWILHLDTDELMHPAGAQEYSLRRLLLDVPSHVDMVIFPNYESCIKRDDIKDPFSEVSMFKKNYDHLPKDTYFAMYKEATRRNPNYFLTYGNGKSAARIQDHLRPNGAHRWHNYMKTPNEIKLEEAAVLHFTYSKFSDLTSRRDRCSCKPTKDDVKRCYMLAFDRDAFIIASTASPEEMLRWYNDHVVWSDEELIIKLLKNGVLTHIYAPMAIIQGLRESGVFSSAIASAQALSKDKSLPMGDLQNKNSSTLPNLSIGASIATTRGAGGKESLAAARKILETIVFTENAIPPTSPPGLDDVQIET</sequence>
<reference evidence="3" key="1">
    <citation type="submission" date="2025-08" db="UniProtKB">
        <authorList>
            <consortium name="RefSeq"/>
        </authorList>
    </citation>
    <scope>IDENTIFICATION</scope>
</reference>
<dbReference type="PANTHER" id="PTHR46701">
    <property type="entry name" value="GLYCOSYLTRANSFERASE-LIKE KOBITO 1"/>
    <property type="match status" value="1"/>
</dbReference>
<dbReference type="FunCoup" id="A0A6I9R1B2">
    <property type="interactions" value="2074"/>
</dbReference>
<dbReference type="OrthoDB" id="433309at2759"/>
<dbReference type="AlphaFoldDB" id="A0A6I9R1B2"/>
<keyword evidence="2" id="KW-1185">Reference proteome</keyword>
<evidence type="ECO:0000256" key="1">
    <source>
        <dbReference type="SAM" id="MobiDB-lite"/>
    </source>
</evidence>
<evidence type="ECO:0000313" key="2">
    <source>
        <dbReference type="Proteomes" id="UP000504607"/>
    </source>
</evidence>
<evidence type="ECO:0000313" key="3">
    <source>
        <dbReference type="RefSeq" id="XP_010917929.1"/>
    </source>
</evidence>
<gene>
    <name evidence="3" type="primary">LOC105042422</name>
</gene>
<name>A0A6I9R1B2_ELAGV</name>
<proteinExistence type="predicted"/>
<dbReference type="GeneID" id="105042422"/>
<feature type="region of interest" description="Disordered" evidence="1">
    <location>
        <begin position="53"/>
        <end position="77"/>
    </location>
</feature>
<dbReference type="RefSeq" id="XP_010917929.1">
    <property type="nucleotide sequence ID" value="XM_010919627.1"/>
</dbReference>